<accession>A0A4D6WZX0</accession>
<gene>
    <name evidence="1" type="primary">orf167</name>
</gene>
<reference evidence="1" key="1">
    <citation type="journal article" date="2019" name="Mol. Phylogenet. Evol.">
        <title>Morphological evolution and classification of the red algal order Ceramiales inferred using plastid phylogenomics.</title>
        <authorList>
            <person name="Diaz-Tapia P."/>
            <person name="Pasella M.M."/>
            <person name="Verbruggen H."/>
            <person name="Maggs C.A."/>
        </authorList>
    </citation>
    <scope>NUCLEOTIDE SEQUENCE</scope>
    <source>
        <strain evidence="1">29588_6</strain>
    </source>
</reference>
<protein>
    <submittedName>
        <fullName evidence="1">Uncharacterized protein</fullName>
    </submittedName>
</protein>
<sequence length="167" mass="20087">MSLQPINYIQKTSYKTKIDLLLISLEALDLYSLENIDNCIISKSYIKQIKSMKLFIFQSHNLIKHMGYNQEYNFEYMLNILHSTNKLIKNKTIHKLIHQILINENPVLIKKYINKFSYIYNKNYQYYNIQAYYTENNLENCAIINLYIMNKIIINTNISFFINYLLI</sequence>
<proteinExistence type="predicted"/>
<geneLocation type="plastid" evidence="1"/>
<keyword evidence="1" id="KW-0934">Plastid</keyword>
<name>A0A4D6WZX0_9FLOR</name>
<dbReference type="AlphaFoldDB" id="A0A4D6WZX0"/>
<evidence type="ECO:0000313" key="1">
    <source>
        <dbReference type="EMBL" id="QCI08291.1"/>
    </source>
</evidence>
<organism evidence="1">
    <name type="scientific">Pterothamnion crispum</name>
    <dbReference type="NCBI Taxonomy" id="1550583"/>
    <lineage>
        <taxon>Eukaryota</taxon>
        <taxon>Rhodophyta</taxon>
        <taxon>Florideophyceae</taxon>
        <taxon>Rhodymeniophycidae</taxon>
        <taxon>Ceramiales</taxon>
        <taxon>Ceramiaceae</taxon>
        <taxon>Pterothamnion</taxon>
    </lineage>
</organism>
<reference evidence="1" key="2">
    <citation type="submission" date="2019-04" db="EMBL/GenBank/DDBJ databases">
        <authorList>
            <person name="Pasella M."/>
        </authorList>
    </citation>
    <scope>NUCLEOTIDE SEQUENCE</scope>
    <source>
        <strain evidence="1">29588_6</strain>
    </source>
</reference>
<dbReference type="EMBL" id="MK814724">
    <property type="protein sequence ID" value="QCI08291.1"/>
    <property type="molecule type" value="Genomic_DNA"/>
</dbReference>